<feature type="compositionally biased region" description="Basic and acidic residues" evidence="1">
    <location>
        <begin position="133"/>
        <end position="144"/>
    </location>
</feature>
<dbReference type="Proteomes" id="UP001356095">
    <property type="component" value="Unassembled WGS sequence"/>
</dbReference>
<gene>
    <name evidence="2" type="ORF">Q8791_22970</name>
</gene>
<evidence type="ECO:0000313" key="3">
    <source>
        <dbReference type="Proteomes" id="UP001356095"/>
    </source>
</evidence>
<organism evidence="2 3">
    <name type="scientific">Nocardiopsis codii</name>
    <dbReference type="NCBI Taxonomy" id="3065942"/>
    <lineage>
        <taxon>Bacteria</taxon>
        <taxon>Bacillati</taxon>
        <taxon>Actinomycetota</taxon>
        <taxon>Actinomycetes</taxon>
        <taxon>Streptosporangiales</taxon>
        <taxon>Nocardiopsidaceae</taxon>
        <taxon>Nocardiopsis</taxon>
    </lineage>
</organism>
<dbReference type="RefSeq" id="WP_330093853.1">
    <property type="nucleotide sequence ID" value="NZ_JAUZMY010000026.1"/>
</dbReference>
<keyword evidence="3" id="KW-1185">Reference proteome</keyword>
<evidence type="ECO:0000313" key="2">
    <source>
        <dbReference type="EMBL" id="MEE2040083.1"/>
    </source>
</evidence>
<dbReference type="EMBL" id="JAUZMY010000026">
    <property type="protein sequence ID" value="MEE2040083.1"/>
    <property type="molecule type" value="Genomic_DNA"/>
</dbReference>
<accession>A0ABU7KCW7</accession>
<name>A0ABU7KCW7_9ACTN</name>
<sequence length="174" mass="18894">MTTTRVTLAPVTVTAVRHTGPGTAEEIRALAEASTTRRPAFLPPQGFDRARVYLDDQRAMVPVPEGHWVVVVPSCALVVLSPDALASIRPAAASYDQYDHIRPGRKFRDLNPMSSTVLKVRGYVDPHTGRVRVSDVHGKRERPIKASSLRPSATKPNGGRYVSGFAPVDSADLD</sequence>
<evidence type="ECO:0000256" key="1">
    <source>
        <dbReference type="SAM" id="MobiDB-lite"/>
    </source>
</evidence>
<protein>
    <submittedName>
        <fullName evidence="2">Uncharacterized protein</fullName>
    </submittedName>
</protein>
<comment type="caution">
    <text evidence="2">The sequence shown here is derived from an EMBL/GenBank/DDBJ whole genome shotgun (WGS) entry which is preliminary data.</text>
</comment>
<proteinExistence type="predicted"/>
<reference evidence="2 3" key="1">
    <citation type="submission" date="2023-08" db="EMBL/GenBank/DDBJ databases">
        <authorList>
            <person name="Girao M."/>
            <person name="Carvalho M.F."/>
        </authorList>
    </citation>
    <scope>NUCLEOTIDE SEQUENCE [LARGE SCALE GENOMIC DNA]</scope>
    <source>
        <strain evidence="2 3">CT-R113</strain>
    </source>
</reference>
<feature type="region of interest" description="Disordered" evidence="1">
    <location>
        <begin position="133"/>
        <end position="174"/>
    </location>
</feature>